<dbReference type="GO" id="GO:0004252">
    <property type="term" value="F:serine-type endopeptidase activity"/>
    <property type="evidence" value="ECO:0007669"/>
    <property type="project" value="InterPro"/>
</dbReference>
<evidence type="ECO:0000313" key="6">
    <source>
        <dbReference type="Proteomes" id="UP000218644"/>
    </source>
</evidence>
<dbReference type="SMART" id="SM00228">
    <property type="entry name" value="PDZ"/>
    <property type="match status" value="1"/>
</dbReference>
<dbReference type="PRINTS" id="PR00834">
    <property type="entry name" value="PROTEASES2C"/>
</dbReference>
<dbReference type="AlphaFoldDB" id="A0A2A2AM95"/>
<keyword evidence="1" id="KW-0645">Protease</keyword>
<dbReference type="RefSeq" id="WP_095557233.1">
    <property type="nucleotide sequence ID" value="NZ_NSJD01000014.1"/>
</dbReference>
<dbReference type="Pfam" id="PF13180">
    <property type="entry name" value="PDZ_2"/>
    <property type="match status" value="1"/>
</dbReference>
<dbReference type="PROSITE" id="PS50106">
    <property type="entry name" value="PDZ"/>
    <property type="match status" value="1"/>
</dbReference>
<evidence type="ECO:0000256" key="2">
    <source>
        <dbReference type="ARBA" id="ARBA00022801"/>
    </source>
</evidence>
<protein>
    <submittedName>
        <fullName evidence="5">2-alkenal reductase</fullName>
    </submittedName>
</protein>
<dbReference type="InterPro" id="IPR036034">
    <property type="entry name" value="PDZ_sf"/>
</dbReference>
<reference evidence="5 6" key="1">
    <citation type="submission" date="2017-08" db="EMBL/GenBank/DDBJ databases">
        <title>WGS of Clinical strains of the CDC Group NO-1 linked to zoonotic infections in humans.</title>
        <authorList>
            <person name="Bernier A.-M."/>
            <person name="Bernard K."/>
        </authorList>
    </citation>
    <scope>NUCLEOTIDE SEQUENCE [LARGE SCALE GENOMIC DNA]</scope>
    <source>
        <strain evidence="5 6">NML79-0751</strain>
    </source>
</reference>
<feature type="region of interest" description="Disordered" evidence="3">
    <location>
        <begin position="42"/>
        <end position="75"/>
    </location>
</feature>
<dbReference type="InterPro" id="IPR051201">
    <property type="entry name" value="Chloro_Bact_Ser_Proteases"/>
</dbReference>
<dbReference type="GO" id="GO:0006508">
    <property type="term" value="P:proteolysis"/>
    <property type="evidence" value="ECO:0007669"/>
    <property type="project" value="UniProtKB-KW"/>
</dbReference>
<accession>A0A2A2AM95</accession>
<gene>
    <name evidence="5" type="ORF">CK623_09300</name>
</gene>
<dbReference type="Proteomes" id="UP000218644">
    <property type="component" value="Unassembled WGS sequence"/>
</dbReference>
<feature type="compositionally biased region" description="Low complexity" evidence="3">
    <location>
        <begin position="59"/>
        <end position="71"/>
    </location>
</feature>
<keyword evidence="2" id="KW-0378">Hydrolase</keyword>
<evidence type="ECO:0000313" key="5">
    <source>
        <dbReference type="EMBL" id="PAT39700.1"/>
    </source>
</evidence>
<organism evidence="5 6">
    <name type="scientific">Vandammella animalimorsus</name>
    <dbReference type="NCBI Taxonomy" id="2029117"/>
    <lineage>
        <taxon>Bacteria</taxon>
        <taxon>Pseudomonadati</taxon>
        <taxon>Pseudomonadota</taxon>
        <taxon>Betaproteobacteria</taxon>
        <taxon>Burkholderiales</taxon>
        <taxon>Comamonadaceae</taxon>
        <taxon>Vandammella</taxon>
    </lineage>
</organism>
<feature type="domain" description="PDZ" evidence="4">
    <location>
        <begin position="283"/>
        <end position="374"/>
    </location>
</feature>
<comment type="caution">
    <text evidence="5">The sequence shown here is derived from an EMBL/GenBank/DDBJ whole genome shotgun (WGS) entry which is preliminary data.</text>
</comment>
<feature type="region of interest" description="Disordered" evidence="3">
    <location>
        <begin position="373"/>
        <end position="396"/>
    </location>
</feature>
<sequence>MRRYWLFFSQTVTVMLAGYFIVATLRPQWLADAPATAAPAAQGRLAAPSAPAPAPAPAPGAALGPTPAEAGSLRQAAQRAAPSVVSIDTRTTVRHPYANDPFFRYFFGEVPNSSRSGLGSGVIVSADGHLLTNHHVVEGADTISVTLHDGREFSAQVIGSDPDSDLAVLKIQASGLPAIRMGNANAMAIGDTVLAIGNPFGVGQTVTSGIISALGRNHLGLNIFENFIQTDAAINPGNSGGALVNTAGELVGINTVIFSKSGGNMGIGFAIPTDSAQFVLDSVLRNGRVVRGWLGLVSDPLTPELAQATGARSSSGVIVTGVLQHSPAAQAGIRPGDVITAVGDRPVHDVPQLLASVAMLKPQVPTHLTVERAGQAQRISVTPSERPATTRQQRRR</sequence>
<dbReference type="Gene3D" id="2.30.42.10">
    <property type="match status" value="1"/>
</dbReference>
<evidence type="ECO:0000259" key="4">
    <source>
        <dbReference type="PROSITE" id="PS50106"/>
    </source>
</evidence>
<proteinExistence type="predicted"/>
<dbReference type="InterPro" id="IPR001940">
    <property type="entry name" value="Peptidase_S1C"/>
</dbReference>
<dbReference type="SUPFAM" id="SSF50156">
    <property type="entry name" value="PDZ domain-like"/>
    <property type="match status" value="1"/>
</dbReference>
<dbReference type="SUPFAM" id="SSF50494">
    <property type="entry name" value="Trypsin-like serine proteases"/>
    <property type="match status" value="1"/>
</dbReference>
<dbReference type="Gene3D" id="2.40.10.120">
    <property type="match status" value="1"/>
</dbReference>
<dbReference type="InterPro" id="IPR009003">
    <property type="entry name" value="Peptidase_S1_PA"/>
</dbReference>
<dbReference type="InterPro" id="IPR001478">
    <property type="entry name" value="PDZ"/>
</dbReference>
<dbReference type="Pfam" id="PF13365">
    <property type="entry name" value="Trypsin_2"/>
    <property type="match status" value="1"/>
</dbReference>
<dbReference type="PANTHER" id="PTHR43343">
    <property type="entry name" value="PEPTIDASE S12"/>
    <property type="match status" value="1"/>
</dbReference>
<dbReference type="PANTHER" id="PTHR43343:SF3">
    <property type="entry name" value="PROTEASE DO-LIKE 8, CHLOROPLASTIC"/>
    <property type="match status" value="1"/>
</dbReference>
<evidence type="ECO:0000256" key="1">
    <source>
        <dbReference type="ARBA" id="ARBA00022670"/>
    </source>
</evidence>
<dbReference type="EMBL" id="NSJD01000014">
    <property type="protein sequence ID" value="PAT39700.1"/>
    <property type="molecule type" value="Genomic_DNA"/>
</dbReference>
<evidence type="ECO:0000256" key="3">
    <source>
        <dbReference type="SAM" id="MobiDB-lite"/>
    </source>
</evidence>
<name>A0A2A2AM95_9BURK</name>
<feature type="compositionally biased region" description="Polar residues" evidence="3">
    <location>
        <begin position="377"/>
        <end position="396"/>
    </location>
</feature>